<evidence type="ECO:0000313" key="9">
    <source>
        <dbReference type="Proteomes" id="UP001521785"/>
    </source>
</evidence>
<evidence type="ECO:0000259" key="7">
    <source>
        <dbReference type="Pfam" id="PF13874"/>
    </source>
</evidence>
<accession>A0ABR3RAK4</accession>
<keyword evidence="2" id="KW-0813">Transport</keyword>
<evidence type="ECO:0000256" key="2">
    <source>
        <dbReference type="ARBA" id="ARBA00022448"/>
    </source>
</evidence>
<evidence type="ECO:0000313" key="8">
    <source>
        <dbReference type="EMBL" id="KAL1601446.1"/>
    </source>
</evidence>
<dbReference type="InterPro" id="IPR025712">
    <property type="entry name" value="Nup54_alpha-helical_dom"/>
</dbReference>
<evidence type="ECO:0000256" key="6">
    <source>
        <dbReference type="SAM" id="MobiDB-lite"/>
    </source>
</evidence>
<dbReference type="InterPro" id="IPR024864">
    <property type="entry name" value="Nup54/Nup57/Nup44"/>
</dbReference>
<proteinExistence type="predicted"/>
<evidence type="ECO:0000256" key="1">
    <source>
        <dbReference type="ARBA" id="ARBA00004567"/>
    </source>
</evidence>
<keyword evidence="4" id="KW-0539">Nucleus</keyword>
<keyword evidence="3" id="KW-0653">Protein transport</keyword>
<feature type="compositionally biased region" description="Low complexity" evidence="6">
    <location>
        <begin position="34"/>
        <end position="81"/>
    </location>
</feature>
<feature type="region of interest" description="Disordered" evidence="6">
    <location>
        <begin position="1"/>
        <end position="135"/>
    </location>
</feature>
<evidence type="ECO:0000256" key="4">
    <source>
        <dbReference type="ARBA" id="ARBA00023242"/>
    </source>
</evidence>
<dbReference type="Gene3D" id="1.20.5.3600">
    <property type="match status" value="1"/>
</dbReference>
<keyword evidence="3" id="KW-0509">mRNA transport</keyword>
<feature type="compositionally biased region" description="Low complexity" evidence="6">
    <location>
        <begin position="114"/>
        <end position="135"/>
    </location>
</feature>
<comment type="caution">
    <text evidence="8">The sequence shown here is derived from an EMBL/GenBank/DDBJ whole genome shotgun (WGS) entry which is preliminary data.</text>
</comment>
<dbReference type="PANTHER" id="PTHR13000:SF0">
    <property type="entry name" value="NUCLEOPORIN P54"/>
    <property type="match status" value="1"/>
</dbReference>
<feature type="region of interest" description="Disordered" evidence="6">
    <location>
        <begin position="339"/>
        <end position="363"/>
    </location>
</feature>
<dbReference type="EMBL" id="JAKJXO020000008">
    <property type="protein sequence ID" value="KAL1601446.1"/>
    <property type="molecule type" value="Genomic_DNA"/>
</dbReference>
<dbReference type="InterPro" id="IPR025574">
    <property type="entry name" value="Nucleoporin_FG_rpt"/>
</dbReference>
<feature type="coiled-coil region" evidence="5">
    <location>
        <begin position="367"/>
        <end position="401"/>
    </location>
</feature>
<dbReference type="Pfam" id="PF13634">
    <property type="entry name" value="Nucleoporin_FG"/>
    <property type="match status" value="1"/>
</dbReference>
<reference evidence="8 9" key="1">
    <citation type="submission" date="2024-02" db="EMBL/GenBank/DDBJ databases">
        <title>De novo assembly and annotation of 12 fungi associated with fruit tree decline syndrome in Ontario, Canada.</title>
        <authorList>
            <person name="Sulman M."/>
            <person name="Ellouze W."/>
            <person name="Ilyukhin E."/>
        </authorList>
    </citation>
    <scope>NUCLEOTIDE SEQUENCE [LARGE SCALE GENOMIC DNA]</scope>
    <source>
        <strain evidence="8 9">M42-189</strain>
    </source>
</reference>
<dbReference type="Gene3D" id="1.20.5.490">
    <property type="entry name" value="Single helix bin"/>
    <property type="match status" value="1"/>
</dbReference>
<evidence type="ECO:0000256" key="5">
    <source>
        <dbReference type="SAM" id="Coils"/>
    </source>
</evidence>
<dbReference type="Pfam" id="PF13874">
    <property type="entry name" value="Nup54"/>
    <property type="match status" value="1"/>
</dbReference>
<name>A0ABR3RAK4_9PLEO</name>
<feature type="domain" description="Nucleoporin Nup54 alpha-helical" evidence="7">
    <location>
        <begin position="196"/>
        <end position="332"/>
    </location>
</feature>
<evidence type="ECO:0000256" key="3">
    <source>
        <dbReference type="ARBA" id="ARBA00023132"/>
    </source>
</evidence>
<feature type="compositionally biased region" description="Low complexity" evidence="6">
    <location>
        <begin position="89"/>
        <end position="105"/>
    </location>
</feature>
<protein>
    <submittedName>
        <fullName evidence="8">Nucleoporin nup57</fullName>
    </submittedName>
</protein>
<keyword evidence="5" id="KW-0175">Coiled coil</keyword>
<keyword evidence="3" id="KW-0811">Translocation</keyword>
<gene>
    <name evidence="8" type="primary">NUP57</name>
    <name evidence="8" type="ORF">SLS60_006361</name>
</gene>
<organism evidence="8 9">
    <name type="scientific">Paraconiothyrium brasiliense</name>
    <dbReference type="NCBI Taxonomy" id="300254"/>
    <lineage>
        <taxon>Eukaryota</taxon>
        <taxon>Fungi</taxon>
        <taxon>Dikarya</taxon>
        <taxon>Ascomycota</taxon>
        <taxon>Pezizomycotina</taxon>
        <taxon>Dothideomycetes</taxon>
        <taxon>Pleosporomycetidae</taxon>
        <taxon>Pleosporales</taxon>
        <taxon>Massarineae</taxon>
        <taxon>Didymosphaeriaceae</taxon>
        <taxon>Paraconiothyrium</taxon>
    </lineage>
</organism>
<dbReference type="PANTHER" id="PTHR13000">
    <property type="entry name" value="NUCLEOPORIN P54"/>
    <property type="match status" value="1"/>
</dbReference>
<keyword evidence="3" id="KW-0906">Nuclear pore complex</keyword>
<dbReference type="Proteomes" id="UP001521785">
    <property type="component" value="Unassembled WGS sequence"/>
</dbReference>
<comment type="subcellular location">
    <subcellularLocation>
        <location evidence="1">Nucleus</location>
        <location evidence="1">Nuclear pore complex</location>
    </subcellularLocation>
</comment>
<sequence length="410" mass="46089">MSLFGNLGQTAQTERKTGTLFGSTTAPPGGLFGNSQTQNQQQQPTSSLFGNTNTQQNTNQSGMFGNLGQSQQQNTQQNAGGSMFGGLGQSQQQQQPQQQQPNLGGSVMGGFVRPAPTLQPNQQQQLQQQQQALPQLRQSVNDRFASASLNGAREKSVIDQMRTIVEKWDPNSPECAFQHYFYNSVKPEEAPFYGPQPHEDHKKWEEALANKPSEGSIPLLVRGFEEMAARIKYQVFAMNTLQSRLHEMNNCLGVIKDQHELATAPRITKAKQKHIEHTQRILALATKVQILRNRGYAMDQTEEELKKKLVELEKRAFDPINGGKQEEIWARMSSVRESAQSLQKETERQGNAAAAGIQDGTLSEDDQAQLEKILKGYDQQLQHLKKMVDDTVQEYNDWEKEQTKPPRSRR</sequence>
<keyword evidence="9" id="KW-1185">Reference proteome</keyword>